<dbReference type="EMBL" id="UINC01034222">
    <property type="protein sequence ID" value="SVB24734.1"/>
    <property type="molecule type" value="Genomic_DNA"/>
</dbReference>
<name>A0A382CFT3_9ZZZZ</name>
<feature type="transmembrane region" description="Helical" evidence="1">
    <location>
        <begin position="39"/>
        <end position="69"/>
    </location>
</feature>
<dbReference type="AlphaFoldDB" id="A0A382CFT3"/>
<evidence type="ECO:0000256" key="1">
    <source>
        <dbReference type="SAM" id="Phobius"/>
    </source>
</evidence>
<reference evidence="2" key="1">
    <citation type="submission" date="2018-05" db="EMBL/GenBank/DDBJ databases">
        <authorList>
            <person name="Lanie J.A."/>
            <person name="Ng W.-L."/>
            <person name="Kazmierczak K.M."/>
            <person name="Andrzejewski T.M."/>
            <person name="Davidsen T.M."/>
            <person name="Wayne K.J."/>
            <person name="Tettelin H."/>
            <person name="Glass J.I."/>
            <person name="Rusch D."/>
            <person name="Podicherti R."/>
            <person name="Tsui H.-C.T."/>
            <person name="Winkler M.E."/>
        </authorList>
    </citation>
    <scope>NUCLEOTIDE SEQUENCE</scope>
</reference>
<accession>A0A382CFT3</accession>
<sequence>MTSSRSTRLTADIRSQSEYLGRLVIEFDDQPNSGHVVSILWTAVAAYSLMVAIVGLLGYFFGDFLVLWITARSRPQPAAADVGRTADSSIDESTSCTLLAVKLTPHRLIPSQALLEQCQQLHGNLVEIARGEYETQFRSAQQLPNCLEFTIFIEHLVTASEGRLQAKMALAQGLLEDHESIAKRVRYMASLSPGKPLISRSTYDEMTRRAIEKEQPHDDPNFRHYDIQPFHSPLASDIELFCLDADHKEQLR</sequence>
<evidence type="ECO:0000313" key="2">
    <source>
        <dbReference type="EMBL" id="SVB24734.1"/>
    </source>
</evidence>
<keyword evidence="1" id="KW-0812">Transmembrane</keyword>
<keyword evidence="1" id="KW-0472">Membrane</keyword>
<organism evidence="2">
    <name type="scientific">marine metagenome</name>
    <dbReference type="NCBI Taxonomy" id="408172"/>
    <lineage>
        <taxon>unclassified sequences</taxon>
        <taxon>metagenomes</taxon>
        <taxon>ecological metagenomes</taxon>
    </lineage>
</organism>
<proteinExistence type="predicted"/>
<gene>
    <name evidence="2" type="ORF">METZ01_LOCUS177588</name>
</gene>
<protein>
    <submittedName>
        <fullName evidence="2">Uncharacterized protein</fullName>
    </submittedName>
</protein>
<keyword evidence="1" id="KW-1133">Transmembrane helix</keyword>